<evidence type="ECO:0000256" key="4">
    <source>
        <dbReference type="ARBA" id="ARBA00022989"/>
    </source>
</evidence>
<dbReference type="Gene3D" id="1.10.4160.10">
    <property type="entry name" value="Hydantoin permease"/>
    <property type="match status" value="1"/>
</dbReference>
<comment type="similarity">
    <text evidence="2">Belongs to the purine-cytosine permease (2.A.39) family.</text>
</comment>
<keyword evidence="4 6" id="KW-1133">Transmembrane helix</keyword>
<dbReference type="PANTHER" id="PTHR30569:SF0">
    <property type="entry name" value="CYTOSINE PERMEASE"/>
    <property type="match status" value="1"/>
</dbReference>
<evidence type="ECO:0000256" key="2">
    <source>
        <dbReference type="ARBA" id="ARBA00008974"/>
    </source>
</evidence>
<dbReference type="HOGENOM" id="CLU_035711_1_1_6"/>
<protein>
    <submittedName>
        <fullName evidence="7">Permease for cytosine/purines, uracil, thiamine, allantoin</fullName>
    </submittedName>
</protein>
<dbReference type="CDD" id="cd11484">
    <property type="entry name" value="SLC-NCS1sbd_CobB-like"/>
    <property type="match status" value="1"/>
</dbReference>
<dbReference type="KEGG" id="csa:Csal_2351"/>
<evidence type="ECO:0000313" key="7">
    <source>
        <dbReference type="EMBL" id="ABE59700.1"/>
    </source>
</evidence>
<organism evidence="7 8">
    <name type="scientific">Chromohalobacter israelensis (strain ATCC BAA-138 / DSM 3043 / CIP 106854 / NCIMB 13768 / 1H11)</name>
    <name type="common">Chromohalobacter salexigens</name>
    <dbReference type="NCBI Taxonomy" id="290398"/>
    <lineage>
        <taxon>Bacteria</taxon>
        <taxon>Pseudomonadati</taxon>
        <taxon>Pseudomonadota</taxon>
        <taxon>Gammaproteobacteria</taxon>
        <taxon>Oceanospirillales</taxon>
        <taxon>Halomonadaceae</taxon>
        <taxon>Chromohalobacter</taxon>
    </lineage>
</organism>
<evidence type="ECO:0000256" key="5">
    <source>
        <dbReference type="ARBA" id="ARBA00023136"/>
    </source>
</evidence>
<name>Q1QV08_CHRI1</name>
<dbReference type="InterPro" id="IPR030191">
    <property type="entry name" value="CodB"/>
</dbReference>
<feature type="transmembrane region" description="Helical" evidence="6">
    <location>
        <begin position="297"/>
        <end position="315"/>
    </location>
</feature>
<dbReference type="Proteomes" id="UP000000239">
    <property type="component" value="Chromosome"/>
</dbReference>
<dbReference type="Pfam" id="PF02133">
    <property type="entry name" value="Transp_cyt_pur"/>
    <property type="match status" value="1"/>
</dbReference>
<dbReference type="PANTHER" id="PTHR30569">
    <property type="entry name" value="CYTOSINE TRANSPORTER CODB"/>
    <property type="match status" value="1"/>
</dbReference>
<keyword evidence="8" id="KW-1185">Reference proteome</keyword>
<feature type="transmembrane region" description="Helical" evidence="6">
    <location>
        <begin position="44"/>
        <end position="67"/>
    </location>
</feature>
<dbReference type="EMBL" id="CP000285">
    <property type="protein sequence ID" value="ABE59700.1"/>
    <property type="molecule type" value="Genomic_DNA"/>
</dbReference>
<reference evidence="7 8" key="1">
    <citation type="journal article" date="2011" name="Stand. Genomic Sci.">
        <title>Complete genome sequence of the halophilic and highly halotolerant Chromohalobacter salexigens type strain (1H11(T)).</title>
        <authorList>
            <person name="Copeland A."/>
            <person name="O'Connor K."/>
            <person name="Lucas S."/>
            <person name="Lapidus A."/>
            <person name="Berry K.W."/>
            <person name="Detter J.C."/>
            <person name="Del Rio T.G."/>
            <person name="Hammon N."/>
            <person name="Dalin E."/>
            <person name="Tice H."/>
            <person name="Pitluck S."/>
            <person name="Bruce D."/>
            <person name="Goodwin L."/>
            <person name="Han C."/>
            <person name="Tapia R."/>
            <person name="Saunders E."/>
            <person name="Schmutz J."/>
            <person name="Brettin T."/>
            <person name="Larimer F."/>
            <person name="Land M."/>
            <person name="Hauser L."/>
            <person name="Vargas C."/>
            <person name="Nieto J.J."/>
            <person name="Kyrpides N.C."/>
            <person name="Ivanova N."/>
            <person name="Goker M."/>
            <person name="Klenk H.P."/>
            <person name="Csonka L.N."/>
            <person name="Woyke T."/>
        </authorList>
    </citation>
    <scope>NUCLEOTIDE SEQUENCE [LARGE SCALE GENOMIC DNA]</scope>
    <source>
        <strain evidence="8">ATCC BAA-138 / DSM 3043 / CIP 106854 / NCIMB 13768 / 1H11</strain>
    </source>
</reference>
<feature type="transmembrane region" description="Helical" evidence="6">
    <location>
        <begin position="218"/>
        <end position="244"/>
    </location>
</feature>
<dbReference type="AlphaFoldDB" id="Q1QV08"/>
<feature type="transmembrane region" description="Helical" evidence="6">
    <location>
        <begin position="379"/>
        <end position="396"/>
    </location>
</feature>
<feature type="transmembrane region" description="Helical" evidence="6">
    <location>
        <begin position="124"/>
        <end position="142"/>
    </location>
</feature>
<dbReference type="InterPro" id="IPR001248">
    <property type="entry name" value="Pur-cyt_permease"/>
</dbReference>
<evidence type="ECO:0000313" key="8">
    <source>
        <dbReference type="Proteomes" id="UP000000239"/>
    </source>
</evidence>
<keyword evidence="3 6" id="KW-0812">Transmembrane</keyword>
<feature type="transmembrane region" description="Helical" evidence="6">
    <location>
        <begin position="88"/>
        <end position="112"/>
    </location>
</feature>
<proteinExistence type="inferred from homology"/>
<accession>Q1QV08</accession>
<feature type="transmembrane region" description="Helical" evidence="6">
    <location>
        <begin position="151"/>
        <end position="168"/>
    </location>
</feature>
<evidence type="ECO:0000256" key="3">
    <source>
        <dbReference type="ARBA" id="ARBA00022692"/>
    </source>
</evidence>
<comment type="subcellular location">
    <subcellularLocation>
        <location evidence="1">Membrane</location>
        <topology evidence="1">Multi-pass membrane protein</topology>
    </subcellularLocation>
</comment>
<feature type="transmembrane region" description="Helical" evidence="6">
    <location>
        <begin position="12"/>
        <end position="32"/>
    </location>
</feature>
<dbReference type="STRING" id="290398.Csal_2351"/>
<dbReference type="GO" id="GO:0015209">
    <property type="term" value="F:cytosine transmembrane transporter activity"/>
    <property type="evidence" value="ECO:0007669"/>
    <property type="project" value="InterPro"/>
</dbReference>
<dbReference type="NCBIfam" id="NF008241">
    <property type="entry name" value="PRK11017.1"/>
    <property type="match status" value="1"/>
</dbReference>
<gene>
    <name evidence="7" type="ordered locus">Csal_2351</name>
</gene>
<dbReference type="GO" id="GO:0005886">
    <property type="term" value="C:plasma membrane"/>
    <property type="evidence" value="ECO:0007669"/>
    <property type="project" value="TreeGrafter"/>
</dbReference>
<feature type="transmembrane region" description="Helical" evidence="6">
    <location>
        <begin position="250"/>
        <end position="272"/>
    </location>
</feature>
<evidence type="ECO:0000256" key="1">
    <source>
        <dbReference type="ARBA" id="ARBA00004141"/>
    </source>
</evidence>
<dbReference type="eggNOG" id="COG1457">
    <property type="taxonomic scope" value="Bacteria"/>
</dbReference>
<evidence type="ECO:0000256" key="6">
    <source>
        <dbReference type="SAM" id="Phobius"/>
    </source>
</evidence>
<keyword evidence="5 6" id="KW-0472">Membrane</keyword>
<sequence length="411" mass="43369">MSEVPSSERKGLLSTSVVLLGFTFFTATMWAGGSLGVAFPFGELLGVILVGNLLLGAYAAALGYIACKSGLNSVLMGRFCFGEVGSKVSDFVLGFTQIGWYAWGTATIAVVLVKTTGLPESLKIPLMVLFGFAFCITAMVGFRGLDLLSRFAVPAMMLFILISLYTGMVDVGGLSGLAGQTPSESMSFAAAITVVIGTFISGGTQATNWSRFARTPKIAVIATLAAFFIGNGLMVLTGALGAMIYQQADIVDVMLAQGFVVLAVLMLFLNIWTTQDNTIYNFAVAGCNLLRTDKRRVVTVTGAAIGTVLAVGGMYNLLIPFLVLLGTFIPPIGGVIMADFWCRHKGRYPTLNSANLPAFNWTGLASYAVGSGMAYFSPILPPLVGVIAAALCYAVLSKLPFTRPELTPSEH</sequence>
<feature type="transmembrane region" description="Helical" evidence="6">
    <location>
        <begin position="188"/>
        <end position="206"/>
    </location>
</feature>